<evidence type="ECO:0000313" key="2">
    <source>
        <dbReference type="EMBL" id="QHT08790.1"/>
    </source>
</evidence>
<dbReference type="AlphaFoldDB" id="A0A6C0CXV6"/>
<organism evidence="2">
    <name type="scientific">viral metagenome</name>
    <dbReference type="NCBI Taxonomy" id="1070528"/>
    <lineage>
        <taxon>unclassified sequences</taxon>
        <taxon>metagenomes</taxon>
        <taxon>organismal metagenomes</taxon>
    </lineage>
</organism>
<protein>
    <submittedName>
        <fullName evidence="2">Uncharacterized protein</fullName>
    </submittedName>
</protein>
<feature type="coiled-coil region" evidence="1">
    <location>
        <begin position="95"/>
        <end position="122"/>
    </location>
</feature>
<name>A0A6C0CXV6_9ZZZZ</name>
<sequence>MNLNEEVFNFLQHTQDVEQVEPLLANNTLVWGTIGFGITIETFQKNLQQLVSDVNNGNFINYSQQEYISIASIIINNRNSINLNEDIKNIIETLFNDLDSKIEILDKQVTELTDEIIEKIDQKKIHIIDGKKTLLFIPQLERQCNWSYSLLSNEFVKKLGSYRDLLRFKYYMICQYIEELLIKKLKIQVETIKLELTIKGHFHLPIYICIQCNLVEIMDIKNNVERLIKLMDSRILMDKKRKFQIWEDWWTGTHERKICPLYTEFVDKDKLTFEYRWL</sequence>
<accession>A0A6C0CXV6</accession>
<proteinExistence type="predicted"/>
<reference evidence="2" key="1">
    <citation type="journal article" date="2020" name="Nature">
        <title>Giant virus diversity and host interactions through global metagenomics.</title>
        <authorList>
            <person name="Schulz F."/>
            <person name="Roux S."/>
            <person name="Paez-Espino D."/>
            <person name="Jungbluth S."/>
            <person name="Walsh D.A."/>
            <person name="Denef V.J."/>
            <person name="McMahon K.D."/>
            <person name="Konstantinidis K.T."/>
            <person name="Eloe-Fadrosh E.A."/>
            <person name="Kyrpides N.C."/>
            <person name="Woyke T."/>
        </authorList>
    </citation>
    <scope>NUCLEOTIDE SEQUENCE</scope>
    <source>
        <strain evidence="2">GVMAG-M-3300023109-53</strain>
    </source>
</reference>
<evidence type="ECO:0000256" key="1">
    <source>
        <dbReference type="SAM" id="Coils"/>
    </source>
</evidence>
<dbReference type="EMBL" id="MN739501">
    <property type="protein sequence ID" value="QHT08790.1"/>
    <property type="molecule type" value="Genomic_DNA"/>
</dbReference>
<keyword evidence="1" id="KW-0175">Coiled coil</keyword>